<protein>
    <submittedName>
        <fullName evidence="9">Clavaminate synthase-like protein</fullName>
    </submittedName>
</protein>
<keyword evidence="6" id="KW-0408">Iron</keyword>
<comment type="caution">
    <text evidence="9">The sequence shown here is derived from an EMBL/GenBank/DDBJ whole genome shotgun (WGS) entry which is preliminary data.</text>
</comment>
<dbReference type="Pfam" id="PF02668">
    <property type="entry name" value="TauD"/>
    <property type="match status" value="1"/>
</dbReference>
<keyword evidence="5" id="KW-0560">Oxidoreductase</keyword>
<dbReference type="GO" id="GO:0016706">
    <property type="term" value="F:2-oxoglutarate-dependent dioxygenase activity"/>
    <property type="evidence" value="ECO:0007669"/>
    <property type="project" value="UniProtKB-ARBA"/>
</dbReference>
<evidence type="ECO:0000256" key="2">
    <source>
        <dbReference type="ARBA" id="ARBA00008654"/>
    </source>
</evidence>
<evidence type="ECO:0000256" key="6">
    <source>
        <dbReference type="ARBA" id="ARBA00023004"/>
    </source>
</evidence>
<dbReference type="InterPro" id="IPR010376">
    <property type="entry name" value="GBBH-like_N"/>
</dbReference>
<name>A0AAN6Z055_9PEZI</name>
<reference evidence="9" key="1">
    <citation type="journal article" date="2023" name="Mol. Phylogenet. Evol.">
        <title>Genome-scale phylogeny and comparative genomics of the fungal order Sordariales.</title>
        <authorList>
            <person name="Hensen N."/>
            <person name="Bonometti L."/>
            <person name="Westerberg I."/>
            <person name="Brannstrom I.O."/>
            <person name="Guillou S."/>
            <person name="Cros-Aarteil S."/>
            <person name="Calhoun S."/>
            <person name="Haridas S."/>
            <person name="Kuo A."/>
            <person name="Mondo S."/>
            <person name="Pangilinan J."/>
            <person name="Riley R."/>
            <person name="LaButti K."/>
            <person name="Andreopoulos B."/>
            <person name="Lipzen A."/>
            <person name="Chen C."/>
            <person name="Yan M."/>
            <person name="Daum C."/>
            <person name="Ng V."/>
            <person name="Clum A."/>
            <person name="Steindorff A."/>
            <person name="Ohm R.A."/>
            <person name="Martin F."/>
            <person name="Silar P."/>
            <person name="Natvig D.O."/>
            <person name="Lalanne C."/>
            <person name="Gautier V."/>
            <person name="Ament-Velasquez S.L."/>
            <person name="Kruys A."/>
            <person name="Hutchinson M.I."/>
            <person name="Powell A.J."/>
            <person name="Barry K."/>
            <person name="Miller A.N."/>
            <person name="Grigoriev I.V."/>
            <person name="Debuchy R."/>
            <person name="Gladieux P."/>
            <person name="Hiltunen Thoren M."/>
            <person name="Johannesson H."/>
        </authorList>
    </citation>
    <scope>NUCLEOTIDE SEQUENCE</scope>
    <source>
        <strain evidence="9">CBS 731.68</strain>
    </source>
</reference>
<evidence type="ECO:0000313" key="10">
    <source>
        <dbReference type="Proteomes" id="UP001302602"/>
    </source>
</evidence>
<dbReference type="RefSeq" id="XP_062644317.1">
    <property type="nucleotide sequence ID" value="XM_062797197.1"/>
</dbReference>
<dbReference type="PROSITE" id="PS50011">
    <property type="entry name" value="PROTEIN_KINASE_DOM"/>
    <property type="match status" value="1"/>
</dbReference>
<accession>A0AAN6Z055</accession>
<dbReference type="Pfam" id="PF06155">
    <property type="entry name" value="GBBH-like_N"/>
    <property type="match status" value="1"/>
</dbReference>
<evidence type="ECO:0000259" key="8">
    <source>
        <dbReference type="PROSITE" id="PS50011"/>
    </source>
</evidence>
<feature type="compositionally biased region" description="Polar residues" evidence="7">
    <location>
        <begin position="294"/>
        <end position="305"/>
    </location>
</feature>
<evidence type="ECO:0000256" key="1">
    <source>
        <dbReference type="ARBA" id="ARBA00001954"/>
    </source>
</evidence>
<dbReference type="InterPro" id="IPR003819">
    <property type="entry name" value="TauD/TfdA-like"/>
</dbReference>
<dbReference type="PANTHER" id="PTHR10696:SF25">
    <property type="entry name" value="OXIDOREDUCTASE AIM17-RELATED"/>
    <property type="match status" value="1"/>
</dbReference>
<keyword evidence="10" id="KW-1185">Reference proteome</keyword>
<dbReference type="SUPFAM" id="SSF56112">
    <property type="entry name" value="Protein kinase-like (PK-like)"/>
    <property type="match status" value="1"/>
</dbReference>
<gene>
    <name evidence="9" type="ORF">N657DRAFT_693014</name>
</gene>
<evidence type="ECO:0000256" key="7">
    <source>
        <dbReference type="SAM" id="MobiDB-lite"/>
    </source>
</evidence>
<feature type="region of interest" description="Disordered" evidence="7">
    <location>
        <begin position="144"/>
        <end position="181"/>
    </location>
</feature>
<dbReference type="InterPro" id="IPR042098">
    <property type="entry name" value="TauD-like_sf"/>
</dbReference>
<evidence type="ECO:0000256" key="5">
    <source>
        <dbReference type="ARBA" id="ARBA00023002"/>
    </source>
</evidence>
<keyword evidence="3" id="KW-0479">Metal-binding</keyword>
<dbReference type="Gene3D" id="3.60.130.10">
    <property type="entry name" value="Clavaminate synthase-like"/>
    <property type="match status" value="1"/>
</dbReference>
<dbReference type="GO" id="GO:0005524">
    <property type="term" value="F:ATP binding"/>
    <property type="evidence" value="ECO:0007669"/>
    <property type="project" value="InterPro"/>
</dbReference>
<dbReference type="Gene3D" id="3.30.2020.30">
    <property type="match status" value="1"/>
</dbReference>
<evidence type="ECO:0000256" key="3">
    <source>
        <dbReference type="ARBA" id="ARBA00022723"/>
    </source>
</evidence>
<dbReference type="GeneID" id="87833964"/>
<proteinExistence type="inferred from homology"/>
<organism evidence="9 10">
    <name type="scientific">Parathielavia appendiculata</name>
    <dbReference type="NCBI Taxonomy" id="2587402"/>
    <lineage>
        <taxon>Eukaryota</taxon>
        <taxon>Fungi</taxon>
        <taxon>Dikarya</taxon>
        <taxon>Ascomycota</taxon>
        <taxon>Pezizomycotina</taxon>
        <taxon>Sordariomycetes</taxon>
        <taxon>Sordariomycetidae</taxon>
        <taxon>Sordariales</taxon>
        <taxon>Chaetomiaceae</taxon>
        <taxon>Parathielavia</taxon>
    </lineage>
</organism>
<dbReference type="GO" id="GO:0046872">
    <property type="term" value="F:metal ion binding"/>
    <property type="evidence" value="ECO:0007669"/>
    <property type="project" value="UniProtKB-KW"/>
</dbReference>
<evidence type="ECO:0000313" key="9">
    <source>
        <dbReference type="EMBL" id="KAK4120546.1"/>
    </source>
</evidence>
<dbReference type="GO" id="GO:0045329">
    <property type="term" value="P:carnitine biosynthetic process"/>
    <property type="evidence" value="ECO:0007669"/>
    <property type="project" value="TreeGrafter"/>
</dbReference>
<evidence type="ECO:0000256" key="4">
    <source>
        <dbReference type="ARBA" id="ARBA00022964"/>
    </source>
</evidence>
<sequence>MPQNILYKTLREDKYKFQLADFGFANDFRLATTFCGTPLYQAPELQSHWSQTPKVGIWPLFDTILEIHPKLRFPPPDFRGYSMSDVARAVQAFTSWEPQLEPMASIDPSRRASTAQMLVNLLKEKLGPQAIRHVQPTPRQRIIEYPPNTARQPPGLTAGSLPGPLQTHETPRPLPQPTRPERAGIGIRKELVVDPEPQGRLRQAIQAQGTAATTKRPPKLFDCDRSTIPYPVNHGWSDLARGLWQSGSPSAARQTGFVDQLKLGGFGTAARYNHTHGKTEKWAGGSRPSGAKDANNSKPTRNDQGTVWRPKPRTPLDGPLKTVESDVGIVFWNSRQLSVRLAGEGDANHDFPVSTLWLRDSCPCHLCVDPDSGQKNFSTTDLADEPQIDHAELNPDGSLKIVWANDHPSGDSPHTSVFPVEDVTGWSNERPWQRGRTAKTHNPSRVCWDRAEYEALLAEGRCRVSYKDWMEDDDAFWSALTDLRHTGLIFVTDVPQDETEVQRIASRIGPLQYTFYGWTWDVKSKPQAENVAYTSKFLGLHQDLMYHDPIPGLQLLHCLSNSCEGGESLFSHGIRAAYELKVKSPHFYGFLVKAGVWFGYRKGEHHYHALRNTITRGRAGTPNETNWAPPFQAPFPPGFPRLDRWKRAATAFQRIVESESNMVEVKLKEGECVIFDNRQILHGRRQFATAEGSRWLKGAYITQQTYLAKVTELEELWLSAGMDMPWERTGQEEEALIKASLEARKSAAGGATQAPLASDQVA</sequence>
<dbReference type="CDD" id="cd00250">
    <property type="entry name" value="CAS_like"/>
    <property type="match status" value="1"/>
</dbReference>
<dbReference type="Proteomes" id="UP001302602">
    <property type="component" value="Unassembled WGS sequence"/>
</dbReference>
<dbReference type="PANTHER" id="PTHR10696">
    <property type="entry name" value="GAMMA-BUTYROBETAINE HYDROXYLASE-RELATED"/>
    <property type="match status" value="1"/>
</dbReference>
<keyword evidence="4" id="KW-0223">Dioxygenase</keyword>
<comment type="similarity">
    <text evidence="2">Belongs to the gamma-BBH/TMLD family.</text>
</comment>
<dbReference type="InterPro" id="IPR000719">
    <property type="entry name" value="Prot_kinase_dom"/>
</dbReference>
<feature type="region of interest" description="Disordered" evidence="7">
    <location>
        <begin position="276"/>
        <end position="320"/>
    </location>
</feature>
<reference evidence="9" key="2">
    <citation type="submission" date="2023-05" db="EMBL/GenBank/DDBJ databases">
        <authorList>
            <consortium name="Lawrence Berkeley National Laboratory"/>
            <person name="Steindorff A."/>
            <person name="Hensen N."/>
            <person name="Bonometti L."/>
            <person name="Westerberg I."/>
            <person name="Brannstrom I.O."/>
            <person name="Guillou S."/>
            <person name="Cros-Aarteil S."/>
            <person name="Calhoun S."/>
            <person name="Haridas S."/>
            <person name="Kuo A."/>
            <person name="Mondo S."/>
            <person name="Pangilinan J."/>
            <person name="Riley R."/>
            <person name="Labutti K."/>
            <person name="Andreopoulos B."/>
            <person name="Lipzen A."/>
            <person name="Chen C."/>
            <person name="Yanf M."/>
            <person name="Daum C."/>
            <person name="Ng V."/>
            <person name="Clum A."/>
            <person name="Ohm R."/>
            <person name="Martin F."/>
            <person name="Silar P."/>
            <person name="Natvig D."/>
            <person name="Lalanne C."/>
            <person name="Gautier V."/>
            <person name="Ament-Velasquez S.L."/>
            <person name="Kruys A."/>
            <person name="Hutchinson M.I."/>
            <person name="Powell A.J."/>
            <person name="Barry K."/>
            <person name="Miller A.N."/>
            <person name="Grigoriev I.V."/>
            <person name="Debuchy R."/>
            <person name="Gladieux P."/>
            <person name="Thoren M.H."/>
            <person name="Johannesson H."/>
        </authorList>
    </citation>
    <scope>NUCLEOTIDE SEQUENCE</scope>
    <source>
        <strain evidence="9">CBS 731.68</strain>
    </source>
</reference>
<dbReference type="Gene3D" id="1.10.510.10">
    <property type="entry name" value="Transferase(Phosphotransferase) domain 1"/>
    <property type="match status" value="1"/>
</dbReference>
<comment type="cofactor">
    <cofactor evidence="1">
        <name>Fe(2+)</name>
        <dbReference type="ChEBI" id="CHEBI:29033"/>
    </cofactor>
</comment>
<dbReference type="GO" id="GO:0004672">
    <property type="term" value="F:protein kinase activity"/>
    <property type="evidence" value="ECO:0007669"/>
    <property type="project" value="InterPro"/>
</dbReference>
<dbReference type="InterPro" id="IPR011009">
    <property type="entry name" value="Kinase-like_dom_sf"/>
</dbReference>
<feature type="domain" description="Protein kinase" evidence="8">
    <location>
        <begin position="1"/>
        <end position="126"/>
    </location>
</feature>
<dbReference type="InterPro" id="IPR038492">
    <property type="entry name" value="GBBH-like_N_sf"/>
</dbReference>
<dbReference type="InterPro" id="IPR050411">
    <property type="entry name" value="AlphaKG_dependent_hydroxylases"/>
</dbReference>
<dbReference type="AlphaFoldDB" id="A0AAN6Z055"/>
<dbReference type="SUPFAM" id="SSF51197">
    <property type="entry name" value="Clavaminate synthase-like"/>
    <property type="match status" value="1"/>
</dbReference>
<dbReference type="EMBL" id="MU853238">
    <property type="protein sequence ID" value="KAK4120546.1"/>
    <property type="molecule type" value="Genomic_DNA"/>
</dbReference>
<dbReference type="GO" id="GO:0005739">
    <property type="term" value="C:mitochondrion"/>
    <property type="evidence" value="ECO:0007669"/>
    <property type="project" value="TreeGrafter"/>
</dbReference>